<evidence type="ECO:0000313" key="2">
    <source>
        <dbReference type="EMBL" id="WFD19794.1"/>
    </source>
</evidence>
<evidence type="ECO:0000259" key="1">
    <source>
        <dbReference type="PROSITE" id="PS50882"/>
    </source>
</evidence>
<dbReference type="GO" id="GO:1990247">
    <property type="term" value="F:N6-methyladenosine-containing RNA reader activity"/>
    <property type="evidence" value="ECO:0007669"/>
    <property type="project" value="TreeGrafter"/>
</dbReference>
<dbReference type="Gene3D" id="3.10.590.10">
    <property type="entry name" value="ph1033 like domains"/>
    <property type="match status" value="1"/>
</dbReference>
<dbReference type="PANTHER" id="PTHR12357:SF89">
    <property type="entry name" value="YTH DOMAIN-CONTAINING FAMILY PROTEIN"/>
    <property type="match status" value="1"/>
</dbReference>
<dbReference type="GO" id="GO:0005737">
    <property type="term" value="C:cytoplasm"/>
    <property type="evidence" value="ECO:0007669"/>
    <property type="project" value="TreeGrafter"/>
</dbReference>
<proteinExistence type="predicted"/>
<dbReference type="AlphaFoldDB" id="A0AAF0IVG5"/>
<sequence>MDPSGPIYLFFSVNGSGCFCGMAQMTSGLDYNQSSDIWADGTRWKGLFHVHWLLVKDVPNAQLRHIILHNTADVRPVTKSRDTQELLPEAAMAVLQIFYTYTGFSSLLSRDTSPMPR</sequence>
<dbReference type="Proteomes" id="UP001220961">
    <property type="component" value="Chromosome 4"/>
</dbReference>
<accession>A0AAF0IVG5</accession>
<feature type="domain" description="YTH" evidence="1">
    <location>
        <begin position="1"/>
        <end position="98"/>
    </location>
</feature>
<dbReference type="CDD" id="cd21134">
    <property type="entry name" value="YTH"/>
    <property type="match status" value="1"/>
</dbReference>
<dbReference type="PANTHER" id="PTHR12357">
    <property type="entry name" value="YTH YT521-B HOMOLOGY DOMAIN-CONTAINING"/>
    <property type="match status" value="1"/>
</dbReference>
<dbReference type="GO" id="GO:0003729">
    <property type="term" value="F:mRNA binding"/>
    <property type="evidence" value="ECO:0007669"/>
    <property type="project" value="TreeGrafter"/>
</dbReference>
<gene>
    <name evidence="2" type="ORF">MCAP1_002030</name>
</gene>
<reference evidence="2" key="1">
    <citation type="submission" date="2023-03" db="EMBL/GenBank/DDBJ databases">
        <title>Mating type loci evolution in Malassezia.</title>
        <authorList>
            <person name="Coelho M.A."/>
        </authorList>
    </citation>
    <scope>NUCLEOTIDE SEQUENCE</scope>
    <source>
        <strain evidence="2">CBS 10434</strain>
    </source>
</reference>
<dbReference type="PROSITE" id="PS50882">
    <property type="entry name" value="YTH"/>
    <property type="match status" value="1"/>
</dbReference>
<keyword evidence="3" id="KW-1185">Reference proteome</keyword>
<organism evidence="2 3">
    <name type="scientific">Malassezia caprae</name>
    <dbReference type="NCBI Taxonomy" id="1381934"/>
    <lineage>
        <taxon>Eukaryota</taxon>
        <taxon>Fungi</taxon>
        <taxon>Dikarya</taxon>
        <taxon>Basidiomycota</taxon>
        <taxon>Ustilaginomycotina</taxon>
        <taxon>Malasseziomycetes</taxon>
        <taxon>Malasseziales</taxon>
        <taxon>Malasseziaceae</taxon>
        <taxon>Malassezia</taxon>
    </lineage>
</organism>
<evidence type="ECO:0000313" key="3">
    <source>
        <dbReference type="Proteomes" id="UP001220961"/>
    </source>
</evidence>
<dbReference type="InterPro" id="IPR007275">
    <property type="entry name" value="YTH_domain"/>
</dbReference>
<dbReference type="Pfam" id="PF04146">
    <property type="entry name" value="YTH"/>
    <property type="match status" value="1"/>
</dbReference>
<dbReference type="EMBL" id="CP119911">
    <property type="protein sequence ID" value="WFD19794.1"/>
    <property type="molecule type" value="Genomic_DNA"/>
</dbReference>
<protein>
    <recommendedName>
        <fullName evidence="1">YTH domain-containing protein</fullName>
    </recommendedName>
</protein>
<dbReference type="InterPro" id="IPR045168">
    <property type="entry name" value="YTH_prot"/>
</dbReference>
<name>A0AAF0IVG5_9BASI</name>
<dbReference type="GO" id="GO:0061157">
    <property type="term" value="P:mRNA destabilization"/>
    <property type="evidence" value="ECO:0007669"/>
    <property type="project" value="TreeGrafter"/>
</dbReference>